<dbReference type="EMBL" id="MU853786">
    <property type="protein sequence ID" value="KAK3941187.1"/>
    <property type="molecule type" value="Genomic_DNA"/>
</dbReference>
<reference evidence="3" key="1">
    <citation type="journal article" date="2023" name="Mol. Phylogenet. Evol.">
        <title>Genome-scale phylogeny and comparative genomics of the fungal order Sordariales.</title>
        <authorList>
            <person name="Hensen N."/>
            <person name="Bonometti L."/>
            <person name="Westerberg I."/>
            <person name="Brannstrom I.O."/>
            <person name="Guillou S."/>
            <person name="Cros-Aarteil S."/>
            <person name="Calhoun S."/>
            <person name="Haridas S."/>
            <person name="Kuo A."/>
            <person name="Mondo S."/>
            <person name="Pangilinan J."/>
            <person name="Riley R."/>
            <person name="LaButti K."/>
            <person name="Andreopoulos B."/>
            <person name="Lipzen A."/>
            <person name="Chen C."/>
            <person name="Yan M."/>
            <person name="Daum C."/>
            <person name="Ng V."/>
            <person name="Clum A."/>
            <person name="Steindorff A."/>
            <person name="Ohm R.A."/>
            <person name="Martin F."/>
            <person name="Silar P."/>
            <person name="Natvig D.O."/>
            <person name="Lalanne C."/>
            <person name="Gautier V."/>
            <person name="Ament-Velasquez S.L."/>
            <person name="Kruys A."/>
            <person name="Hutchinson M.I."/>
            <person name="Powell A.J."/>
            <person name="Barry K."/>
            <person name="Miller A.N."/>
            <person name="Grigoriev I.V."/>
            <person name="Debuchy R."/>
            <person name="Gladieux P."/>
            <person name="Hiltunen Thoren M."/>
            <person name="Johannesson H."/>
        </authorList>
    </citation>
    <scope>NUCLEOTIDE SEQUENCE [LARGE SCALE GENOMIC DNA]</scope>
    <source>
        <strain evidence="3">CBS 340.73</strain>
    </source>
</reference>
<evidence type="ECO:0000313" key="3">
    <source>
        <dbReference type="Proteomes" id="UP001303473"/>
    </source>
</evidence>
<dbReference type="AlphaFoldDB" id="A0AAN6NCF2"/>
<evidence type="ECO:0000313" key="2">
    <source>
        <dbReference type="EMBL" id="KAK3941187.1"/>
    </source>
</evidence>
<dbReference type="Proteomes" id="UP001303473">
    <property type="component" value="Unassembled WGS sequence"/>
</dbReference>
<keyword evidence="3" id="KW-1185">Reference proteome</keyword>
<organism evidence="2 3">
    <name type="scientific">Diplogelasinospora grovesii</name>
    <dbReference type="NCBI Taxonomy" id="303347"/>
    <lineage>
        <taxon>Eukaryota</taxon>
        <taxon>Fungi</taxon>
        <taxon>Dikarya</taxon>
        <taxon>Ascomycota</taxon>
        <taxon>Pezizomycotina</taxon>
        <taxon>Sordariomycetes</taxon>
        <taxon>Sordariomycetidae</taxon>
        <taxon>Sordariales</taxon>
        <taxon>Diplogelasinosporaceae</taxon>
        <taxon>Diplogelasinospora</taxon>
    </lineage>
</organism>
<feature type="region of interest" description="Disordered" evidence="1">
    <location>
        <begin position="1"/>
        <end position="31"/>
    </location>
</feature>
<name>A0AAN6NCF2_9PEZI</name>
<comment type="caution">
    <text evidence="2">The sequence shown here is derived from an EMBL/GenBank/DDBJ whole genome shotgun (WGS) entry which is preliminary data.</text>
</comment>
<accession>A0AAN6NCF2</accession>
<evidence type="ECO:0000256" key="1">
    <source>
        <dbReference type="SAM" id="MobiDB-lite"/>
    </source>
</evidence>
<sequence length="241" mass="27243">MVDLTAPRTHRRRDLLRRQPPNAVPVRRHPPVSLHGMDHVGRFKEAEGRERIGPGRVPLPLGVEVISIPNENVSSSFHSVTTYPDRWPAKTRSSRPKLAALTSYIYQSILGNRFVSLMWAWTELASVLCQLTYSRTLYKGTSASSTGRNGGRDYTPERTILRKRQMRIVKRLVEEIPAANADAARRGIAPSSSSAQENNHNSDYFKDVHIFVLPGKRLASLQVCCSFQVPCVFYTIYPFRP</sequence>
<protein>
    <submittedName>
        <fullName evidence="2">Uncharacterized protein</fullName>
    </submittedName>
</protein>
<gene>
    <name evidence="2" type="ORF">QBC46DRAFT_108560</name>
</gene>
<proteinExistence type="predicted"/>